<dbReference type="InterPro" id="IPR011473">
    <property type="entry name" value="DUF1579"/>
</dbReference>
<dbReference type="RefSeq" id="WP_209144078.1">
    <property type="nucleotide sequence ID" value="NZ_JAGHKP010000001.1"/>
</dbReference>
<dbReference type="Pfam" id="PF07617">
    <property type="entry name" value="DUF1579"/>
    <property type="match status" value="1"/>
</dbReference>
<name>A0ABS3YAF9_9BACT</name>
<evidence type="ECO:0000313" key="1">
    <source>
        <dbReference type="EMBL" id="MBO9151662.1"/>
    </source>
</evidence>
<gene>
    <name evidence="1" type="ORF">J7I43_05550</name>
</gene>
<keyword evidence="2" id="KW-1185">Reference proteome</keyword>
<comment type="caution">
    <text evidence="1">The sequence shown here is derived from an EMBL/GenBank/DDBJ whole genome shotgun (WGS) entry which is preliminary data.</text>
</comment>
<protein>
    <submittedName>
        <fullName evidence="1">DUF1579 family protein</fullName>
    </submittedName>
</protein>
<accession>A0ABS3YAF9</accession>
<sequence length="144" mass="16622">MENVIRQLGVFEGAWRTKGTGRQEPVITAEGIDTYQWFPGGHFMEHRVDVKMDGERMQALEMIGYDAGKQLFFLQFWNNTGQMSSMHGKMENGSWTFFSDTERGTFTFSEDGKQLTGTWETSRDGGKTWQPWMDMVLTKEENTP</sequence>
<dbReference type="Proteomes" id="UP000679126">
    <property type="component" value="Unassembled WGS sequence"/>
</dbReference>
<evidence type="ECO:0000313" key="2">
    <source>
        <dbReference type="Proteomes" id="UP000679126"/>
    </source>
</evidence>
<reference evidence="2" key="1">
    <citation type="submission" date="2021-03" db="EMBL/GenBank/DDBJ databases">
        <title>Assistant Professor.</title>
        <authorList>
            <person name="Huq M.A."/>
        </authorList>
    </citation>
    <scope>NUCLEOTIDE SEQUENCE [LARGE SCALE GENOMIC DNA]</scope>
    <source>
        <strain evidence="2">MAH-28</strain>
    </source>
</reference>
<proteinExistence type="predicted"/>
<organism evidence="1 2">
    <name type="scientific">Chitinophaga chungangae</name>
    <dbReference type="NCBI Taxonomy" id="2821488"/>
    <lineage>
        <taxon>Bacteria</taxon>
        <taxon>Pseudomonadati</taxon>
        <taxon>Bacteroidota</taxon>
        <taxon>Chitinophagia</taxon>
        <taxon>Chitinophagales</taxon>
        <taxon>Chitinophagaceae</taxon>
        <taxon>Chitinophaga</taxon>
    </lineage>
</organism>
<dbReference type="EMBL" id="JAGHKP010000001">
    <property type="protein sequence ID" value="MBO9151662.1"/>
    <property type="molecule type" value="Genomic_DNA"/>
</dbReference>